<dbReference type="InterPro" id="IPR053836">
    <property type="entry name" value="Arc1-like_N"/>
</dbReference>
<proteinExistence type="predicted"/>
<dbReference type="Pfam" id="PF21972">
    <property type="entry name" value="Arc1p_N_like"/>
    <property type="match status" value="1"/>
</dbReference>
<feature type="domain" description="Nuclear-export cofactor Arc1-like N-terminal" evidence="1">
    <location>
        <begin position="8"/>
        <end position="45"/>
    </location>
</feature>
<dbReference type="InterPro" id="IPR049720">
    <property type="entry name" value="EF1B_bsu/dsu"/>
</dbReference>
<dbReference type="SUPFAM" id="SSF47616">
    <property type="entry name" value="GST C-terminal domain-like"/>
    <property type="match status" value="1"/>
</dbReference>
<name>A0A2K3MJ36_TRIPR</name>
<dbReference type="InterPro" id="IPR036282">
    <property type="entry name" value="Glutathione-S-Trfase_C_sf"/>
</dbReference>
<evidence type="ECO:0000313" key="3">
    <source>
        <dbReference type="Proteomes" id="UP000236291"/>
    </source>
</evidence>
<dbReference type="Gene3D" id="1.20.1050.130">
    <property type="match status" value="1"/>
</dbReference>
<dbReference type="PANTHER" id="PTHR11595:SF84">
    <property type="entry name" value="ELONGATION FACTOR 1-BETA 1"/>
    <property type="match status" value="1"/>
</dbReference>
<reference evidence="2 3" key="2">
    <citation type="journal article" date="2017" name="Front. Plant Sci.">
        <title>Gene Classification and Mining of Molecular Markers Useful in Red Clover (Trifolium pratense) Breeding.</title>
        <authorList>
            <person name="Istvanek J."/>
            <person name="Dluhosova J."/>
            <person name="Dluhos P."/>
            <person name="Patkova L."/>
            <person name="Nedelnik J."/>
            <person name="Repkova J."/>
        </authorList>
    </citation>
    <scope>NUCLEOTIDE SEQUENCE [LARGE SCALE GENOMIC DNA]</scope>
    <source>
        <strain evidence="3">cv. Tatra</strain>
        <tissue evidence="2">Young leaves</tissue>
    </source>
</reference>
<keyword evidence="2" id="KW-0251">Elongation factor</keyword>
<protein>
    <submittedName>
        <fullName evidence="2">Elongation factor 1-beta 1-like protein</fullName>
    </submittedName>
</protein>
<dbReference type="ExpressionAtlas" id="A0A2K3MJ36">
    <property type="expression patterns" value="baseline"/>
</dbReference>
<reference evidence="2 3" key="1">
    <citation type="journal article" date="2014" name="Am. J. Bot.">
        <title>Genome assembly and annotation for red clover (Trifolium pratense; Fabaceae).</title>
        <authorList>
            <person name="Istvanek J."/>
            <person name="Jaros M."/>
            <person name="Krenek A."/>
            <person name="Repkova J."/>
        </authorList>
    </citation>
    <scope>NUCLEOTIDE SEQUENCE [LARGE SCALE GENOMIC DNA]</scope>
    <source>
        <strain evidence="3">cv. Tatra</strain>
        <tissue evidence="2">Young leaves</tissue>
    </source>
</reference>
<dbReference type="PANTHER" id="PTHR11595">
    <property type="entry name" value="EF-HAND AND COILED-COIL DOMAIN-CONTAINING FAMILY MEMBER"/>
    <property type="match status" value="1"/>
</dbReference>
<dbReference type="EMBL" id="ASHM01064054">
    <property type="protein sequence ID" value="PNX90808.1"/>
    <property type="molecule type" value="Genomic_DNA"/>
</dbReference>
<evidence type="ECO:0000313" key="2">
    <source>
        <dbReference type="EMBL" id="PNX90808.1"/>
    </source>
</evidence>
<accession>A0A2K3MJ36</accession>
<dbReference type="Proteomes" id="UP000236291">
    <property type="component" value="Unassembled WGS sequence"/>
</dbReference>
<organism evidence="2 3">
    <name type="scientific">Trifolium pratense</name>
    <name type="common">Red clover</name>
    <dbReference type="NCBI Taxonomy" id="57577"/>
    <lineage>
        <taxon>Eukaryota</taxon>
        <taxon>Viridiplantae</taxon>
        <taxon>Streptophyta</taxon>
        <taxon>Embryophyta</taxon>
        <taxon>Tracheophyta</taxon>
        <taxon>Spermatophyta</taxon>
        <taxon>Magnoliopsida</taxon>
        <taxon>eudicotyledons</taxon>
        <taxon>Gunneridae</taxon>
        <taxon>Pentapetalae</taxon>
        <taxon>rosids</taxon>
        <taxon>fabids</taxon>
        <taxon>Fabales</taxon>
        <taxon>Fabaceae</taxon>
        <taxon>Papilionoideae</taxon>
        <taxon>50 kb inversion clade</taxon>
        <taxon>NPAAA clade</taxon>
        <taxon>Hologalegina</taxon>
        <taxon>IRL clade</taxon>
        <taxon>Trifolieae</taxon>
        <taxon>Trifolium</taxon>
    </lineage>
</organism>
<sequence length="92" mass="9477">MAVTFSDLHTEEGLKSLNEFLSGKTYISGDQLTKDDIKVYGAVTEKPSGSFPNAATWYDAVSSKLAASFPGKAQGVKFTGSAASAAAAPAQA</sequence>
<gene>
    <name evidence="2" type="ORF">L195_g046935</name>
</gene>
<dbReference type="GO" id="GO:0005829">
    <property type="term" value="C:cytosol"/>
    <property type="evidence" value="ECO:0007669"/>
    <property type="project" value="TreeGrafter"/>
</dbReference>
<dbReference type="GO" id="GO:0003746">
    <property type="term" value="F:translation elongation factor activity"/>
    <property type="evidence" value="ECO:0007669"/>
    <property type="project" value="UniProtKB-KW"/>
</dbReference>
<keyword evidence="2" id="KW-0648">Protein biosynthesis</keyword>
<dbReference type="GO" id="GO:0005085">
    <property type="term" value="F:guanyl-nucleotide exchange factor activity"/>
    <property type="evidence" value="ECO:0007669"/>
    <property type="project" value="TreeGrafter"/>
</dbReference>
<comment type="caution">
    <text evidence="2">The sequence shown here is derived from an EMBL/GenBank/DDBJ whole genome shotgun (WGS) entry which is preliminary data.</text>
</comment>
<feature type="non-terminal residue" evidence="2">
    <location>
        <position position="92"/>
    </location>
</feature>
<dbReference type="AlphaFoldDB" id="A0A2K3MJ36"/>
<evidence type="ECO:0000259" key="1">
    <source>
        <dbReference type="Pfam" id="PF21972"/>
    </source>
</evidence>
<dbReference type="GO" id="GO:0005853">
    <property type="term" value="C:eukaryotic translation elongation factor 1 complex"/>
    <property type="evidence" value="ECO:0007669"/>
    <property type="project" value="InterPro"/>
</dbReference>